<dbReference type="RefSeq" id="WP_090928676.1">
    <property type="nucleotide sequence ID" value="NZ_FNDJ01000001.1"/>
</dbReference>
<reference evidence="3 4" key="1">
    <citation type="submission" date="2016-10" db="EMBL/GenBank/DDBJ databases">
        <authorList>
            <person name="de Groot N.N."/>
        </authorList>
    </citation>
    <scope>NUCLEOTIDE SEQUENCE [LARGE SCALE GENOMIC DNA]</scope>
    <source>
        <strain evidence="3 4">CGMCC 4.6533</strain>
    </source>
</reference>
<dbReference type="SUPFAM" id="SSF54001">
    <property type="entry name" value="Cysteine proteinases"/>
    <property type="match status" value="1"/>
</dbReference>
<evidence type="ECO:0000313" key="4">
    <source>
        <dbReference type="Proteomes" id="UP000199202"/>
    </source>
</evidence>
<keyword evidence="4" id="KW-1185">Reference proteome</keyword>
<feature type="domain" description="Peptidase C51" evidence="2">
    <location>
        <begin position="93"/>
        <end position="185"/>
    </location>
</feature>
<dbReference type="STRING" id="633440.SAMN05421869_101527"/>
<dbReference type="InterPro" id="IPR007921">
    <property type="entry name" value="CHAP_dom"/>
</dbReference>
<protein>
    <submittedName>
        <fullName evidence="3">CHAP domain-containing protein</fullName>
    </submittedName>
</protein>
<dbReference type="AlphaFoldDB" id="A0A1G7ZVS8"/>
<dbReference type="InterPro" id="IPR038765">
    <property type="entry name" value="Papain-like_cys_pep_sf"/>
</dbReference>
<dbReference type="Pfam" id="PF05257">
    <property type="entry name" value="CHAP"/>
    <property type="match status" value="1"/>
</dbReference>
<accession>A0A1G7ZVS8</accession>
<feature type="chain" id="PRO_5011517895" evidence="1">
    <location>
        <begin position="39"/>
        <end position="454"/>
    </location>
</feature>
<organism evidence="3 4">
    <name type="scientific">Nonomuraea jiangxiensis</name>
    <dbReference type="NCBI Taxonomy" id="633440"/>
    <lineage>
        <taxon>Bacteria</taxon>
        <taxon>Bacillati</taxon>
        <taxon>Actinomycetota</taxon>
        <taxon>Actinomycetes</taxon>
        <taxon>Streptosporangiales</taxon>
        <taxon>Streptosporangiaceae</taxon>
        <taxon>Nonomuraea</taxon>
    </lineage>
</organism>
<dbReference type="EMBL" id="FNDJ01000001">
    <property type="protein sequence ID" value="SDH12270.1"/>
    <property type="molecule type" value="Genomic_DNA"/>
</dbReference>
<feature type="signal peptide" evidence="1">
    <location>
        <begin position="1"/>
        <end position="38"/>
    </location>
</feature>
<gene>
    <name evidence="3" type="ORF">SAMN05421869_101527</name>
</gene>
<dbReference type="OrthoDB" id="9815928at2"/>
<dbReference type="Gene3D" id="2.115.10.10">
    <property type="entry name" value="Tachylectin 2"/>
    <property type="match status" value="1"/>
</dbReference>
<dbReference type="Proteomes" id="UP000199202">
    <property type="component" value="Unassembled WGS sequence"/>
</dbReference>
<evidence type="ECO:0000313" key="3">
    <source>
        <dbReference type="EMBL" id="SDH12270.1"/>
    </source>
</evidence>
<sequence>MKPSVPNAAVLYRRLRPALAVTVVAMGAVMLTSAPASAVSRPAIVSVAQDQLGNTARNHESPMGSGCNYYTGYFRSWKPATGCPSGDGVQWRNSDWCADFAKYVWRNAGVPYAEVPEGSGGILTGWASSFKDYGVAHGTWRTRASGYLPQPGDAVVFDWDQSGDIDHVGIVTSANSSTVYTIEGNSGDRIKANSYSRSNADIVGYSAPVGAAEVQGTASVYGVLADGRLTYTAIDAATGQRTHGAVTSTATLGFTPKAMATLNFNTILVTEDSAEGRLYQIDVITNRDSLVFSPPVLLGTGYTHELLAYDGNTHLFGIAGGVLRRYTINATKPALSNISAGELIGGGFTLKTLTATASNWLLGTTQSGQLISYRINGVESFTRYQLRDTTWQVFDYLMSPGGGVYYGHRPEGSMHRYLDANPHDGNGADVAGLGTVDAGGWTQTLLSTQPATVS</sequence>
<name>A0A1G7ZVS8_9ACTN</name>
<keyword evidence="1" id="KW-0732">Signal</keyword>
<dbReference type="Gene3D" id="3.90.1720.10">
    <property type="entry name" value="endopeptidase domain like (from Nostoc punctiforme)"/>
    <property type="match status" value="1"/>
</dbReference>
<evidence type="ECO:0000259" key="2">
    <source>
        <dbReference type="Pfam" id="PF05257"/>
    </source>
</evidence>
<proteinExistence type="predicted"/>
<evidence type="ECO:0000256" key="1">
    <source>
        <dbReference type="SAM" id="SignalP"/>
    </source>
</evidence>